<sequence>MISFEDFKKLDLRVAKITSAEKVEGTDKLLKLVLDVGGEERQIISGIAQAYPAADLAGRRIVIVANLEPRKFTLRRDSGQEVIENNGMLLAAESENGEISLLLPDKEMPSGAPVH</sequence>
<comment type="subcellular location">
    <subcellularLocation>
        <location evidence="2">Cytoplasm</location>
    </subcellularLocation>
</comment>
<dbReference type="EMBL" id="MFKI01000004">
    <property type="protein sequence ID" value="OGG39621.1"/>
    <property type="molecule type" value="Genomic_DNA"/>
</dbReference>
<evidence type="ECO:0000256" key="11">
    <source>
        <dbReference type="ARBA" id="ARBA00022884"/>
    </source>
</evidence>
<evidence type="ECO:0000256" key="3">
    <source>
        <dbReference type="ARBA" id="ARBA00011738"/>
    </source>
</evidence>
<dbReference type="InterPro" id="IPR002547">
    <property type="entry name" value="tRNA-bd_dom"/>
</dbReference>
<reference evidence="18 19" key="1">
    <citation type="journal article" date="2016" name="Nat. Commun.">
        <title>Thousands of microbial genomes shed light on interconnected biogeochemical processes in an aquifer system.</title>
        <authorList>
            <person name="Anantharaman K."/>
            <person name="Brown C.T."/>
            <person name="Hug L.A."/>
            <person name="Sharon I."/>
            <person name="Castelle C.J."/>
            <person name="Probst A.J."/>
            <person name="Thomas B.C."/>
            <person name="Singh A."/>
            <person name="Wilkins M.J."/>
            <person name="Karaoz U."/>
            <person name="Brodie E.L."/>
            <person name="Williams K.H."/>
            <person name="Hubbard S.S."/>
            <person name="Banfield J.F."/>
        </authorList>
    </citation>
    <scope>NUCLEOTIDE SEQUENCE [LARGE SCALE GENOMIC DNA]</scope>
</reference>
<dbReference type="SUPFAM" id="SSF50249">
    <property type="entry name" value="Nucleic acid-binding proteins"/>
    <property type="match status" value="1"/>
</dbReference>
<dbReference type="AlphaFoldDB" id="A0A1F6BRR6"/>
<comment type="catalytic activity">
    <reaction evidence="15">
        <text>tRNA(Met) + L-methionine + ATP = L-methionyl-tRNA(Met) + AMP + diphosphate</text>
        <dbReference type="Rhea" id="RHEA:13481"/>
        <dbReference type="Rhea" id="RHEA-COMP:9667"/>
        <dbReference type="Rhea" id="RHEA-COMP:9698"/>
        <dbReference type="ChEBI" id="CHEBI:30616"/>
        <dbReference type="ChEBI" id="CHEBI:33019"/>
        <dbReference type="ChEBI" id="CHEBI:57844"/>
        <dbReference type="ChEBI" id="CHEBI:78442"/>
        <dbReference type="ChEBI" id="CHEBI:78530"/>
        <dbReference type="ChEBI" id="CHEBI:456215"/>
        <dbReference type="EC" id="6.1.1.10"/>
    </reaction>
</comment>
<dbReference type="GO" id="GO:0005524">
    <property type="term" value="F:ATP binding"/>
    <property type="evidence" value="ECO:0007669"/>
    <property type="project" value="UniProtKB-KW"/>
</dbReference>
<dbReference type="CDD" id="cd02800">
    <property type="entry name" value="tRNA_bind_EcMetRS_like"/>
    <property type="match status" value="1"/>
</dbReference>
<evidence type="ECO:0000256" key="12">
    <source>
        <dbReference type="ARBA" id="ARBA00022917"/>
    </source>
</evidence>
<proteinExistence type="predicted"/>
<dbReference type="FunFam" id="2.40.50.140:FF:000042">
    <property type="entry name" value="Methionine--tRNA ligase"/>
    <property type="match status" value="1"/>
</dbReference>
<dbReference type="InterPro" id="IPR004495">
    <property type="entry name" value="Met-tRNA-synth_bsu_C"/>
</dbReference>
<dbReference type="InterPro" id="IPR012340">
    <property type="entry name" value="NA-bd_OB-fold"/>
</dbReference>
<dbReference type="GO" id="GO:0004825">
    <property type="term" value="F:methionine-tRNA ligase activity"/>
    <property type="evidence" value="ECO:0007669"/>
    <property type="project" value="UniProtKB-EC"/>
</dbReference>
<evidence type="ECO:0000256" key="1">
    <source>
        <dbReference type="ARBA" id="ARBA00003314"/>
    </source>
</evidence>
<evidence type="ECO:0000256" key="15">
    <source>
        <dbReference type="ARBA" id="ARBA00047364"/>
    </source>
</evidence>
<keyword evidence="13" id="KW-0030">Aminoacyl-tRNA synthetase</keyword>
<dbReference type="PANTHER" id="PTHR11586:SF37">
    <property type="entry name" value="TRNA-BINDING DOMAIN-CONTAINING PROTEIN"/>
    <property type="match status" value="1"/>
</dbReference>
<keyword evidence="11 16" id="KW-0694">RNA-binding</keyword>
<evidence type="ECO:0000313" key="19">
    <source>
        <dbReference type="Proteomes" id="UP000179324"/>
    </source>
</evidence>
<evidence type="ECO:0000256" key="8">
    <source>
        <dbReference type="ARBA" id="ARBA00022598"/>
    </source>
</evidence>
<evidence type="ECO:0000313" key="18">
    <source>
        <dbReference type="EMBL" id="OGG39621.1"/>
    </source>
</evidence>
<dbReference type="EC" id="6.1.1.10" evidence="4"/>
<keyword evidence="7 16" id="KW-0820">tRNA-binding</keyword>
<evidence type="ECO:0000256" key="9">
    <source>
        <dbReference type="ARBA" id="ARBA00022741"/>
    </source>
</evidence>
<dbReference type="Pfam" id="PF01588">
    <property type="entry name" value="tRNA_bind"/>
    <property type="match status" value="1"/>
</dbReference>
<protein>
    <recommendedName>
        <fullName evidence="5">Methionine--tRNA ligase</fullName>
        <ecNumber evidence="4">6.1.1.10</ecNumber>
    </recommendedName>
    <alternativeName>
        <fullName evidence="14">Methionyl-tRNA synthetase</fullName>
    </alternativeName>
</protein>
<dbReference type="GO" id="GO:0006431">
    <property type="term" value="P:methionyl-tRNA aminoacylation"/>
    <property type="evidence" value="ECO:0007669"/>
    <property type="project" value="InterPro"/>
</dbReference>
<name>A0A1F6BRR6_9BACT</name>
<comment type="caution">
    <text evidence="18">The sequence shown here is derived from an EMBL/GenBank/DDBJ whole genome shotgun (WGS) entry which is preliminary data.</text>
</comment>
<evidence type="ECO:0000256" key="4">
    <source>
        <dbReference type="ARBA" id="ARBA00012838"/>
    </source>
</evidence>
<evidence type="ECO:0000256" key="16">
    <source>
        <dbReference type="PROSITE-ProRule" id="PRU00209"/>
    </source>
</evidence>
<dbReference type="NCBIfam" id="TIGR00399">
    <property type="entry name" value="metG_C_term"/>
    <property type="match status" value="1"/>
</dbReference>
<dbReference type="GO" id="GO:0005737">
    <property type="term" value="C:cytoplasm"/>
    <property type="evidence" value="ECO:0007669"/>
    <property type="project" value="UniProtKB-SubCell"/>
</dbReference>
<comment type="subunit">
    <text evidence="3">Homodimer.</text>
</comment>
<dbReference type="InterPro" id="IPR051270">
    <property type="entry name" value="Tyrosine-tRNA_ligase_regulator"/>
</dbReference>
<evidence type="ECO:0000256" key="6">
    <source>
        <dbReference type="ARBA" id="ARBA00022490"/>
    </source>
</evidence>
<evidence type="ECO:0000256" key="5">
    <source>
        <dbReference type="ARBA" id="ARBA00018753"/>
    </source>
</evidence>
<evidence type="ECO:0000256" key="2">
    <source>
        <dbReference type="ARBA" id="ARBA00004496"/>
    </source>
</evidence>
<comment type="function">
    <text evidence="1">Is required not only for elongation of protein synthesis but also for the initiation of all mRNA translation through initiator tRNA(fMet) aminoacylation.</text>
</comment>
<evidence type="ECO:0000259" key="17">
    <source>
        <dbReference type="PROSITE" id="PS50886"/>
    </source>
</evidence>
<gene>
    <name evidence="18" type="ORF">A2127_02085</name>
</gene>
<dbReference type="Proteomes" id="UP000179324">
    <property type="component" value="Unassembled WGS sequence"/>
</dbReference>
<keyword evidence="6" id="KW-0963">Cytoplasm</keyword>
<feature type="domain" description="TRNA-binding" evidence="17">
    <location>
        <begin position="6"/>
        <end position="115"/>
    </location>
</feature>
<dbReference type="Gene3D" id="2.40.50.140">
    <property type="entry name" value="Nucleic acid-binding proteins"/>
    <property type="match status" value="1"/>
</dbReference>
<keyword evidence="9" id="KW-0547">Nucleotide-binding</keyword>
<keyword evidence="12" id="KW-0648">Protein biosynthesis</keyword>
<keyword evidence="8 18" id="KW-0436">Ligase</keyword>
<evidence type="ECO:0000256" key="13">
    <source>
        <dbReference type="ARBA" id="ARBA00023146"/>
    </source>
</evidence>
<accession>A0A1F6BRR6</accession>
<evidence type="ECO:0000256" key="7">
    <source>
        <dbReference type="ARBA" id="ARBA00022555"/>
    </source>
</evidence>
<dbReference type="PANTHER" id="PTHR11586">
    <property type="entry name" value="TRNA-AMINOACYLATION COFACTOR ARC1 FAMILY MEMBER"/>
    <property type="match status" value="1"/>
</dbReference>
<evidence type="ECO:0000256" key="14">
    <source>
        <dbReference type="ARBA" id="ARBA00030904"/>
    </source>
</evidence>
<evidence type="ECO:0000256" key="10">
    <source>
        <dbReference type="ARBA" id="ARBA00022840"/>
    </source>
</evidence>
<organism evidence="18 19">
    <name type="scientific">Candidatus Jorgensenbacteria bacterium GWC1_48_12</name>
    <dbReference type="NCBI Taxonomy" id="1798469"/>
    <lineage>
        <taxon>Bacteria</taxon>
        <taxon>Candidatus Joergenseniibacteriota</taxon>
    </lineage>
</organism>
<dbReference type="PROSITE" id="PS50886">
    <property type="entry name" value="TRBD"/>
    <property type="match status" value="1"/>
</dbReference>
<dbReference type="GO" id="GO:0000049">
    <property type="term" value="F:tRNA binding"/>
    <property type="evidence" value="ECO:0007669"/>
    <property type="project" value="UniProtKB-UniRule"/>
</dbReference>
<keyword evidence="10" id="KW-0067">ATP-binding</keyword>